<feature type="region of interest" description="Disordered" evidence="1">
    <location>
        <begin position="37"/>
        <end position="68"/>
    </location>
</feature>
<dbReference type="EMBL" id="DPVV01000176">
    <property type="protein sequence ID" value="HCL01777.1"/>
    <property type="molecule type" value="Genomic_DNA"/>
</dbReference>
<proteinExistence type="predicted"/>
<evidence type="ECO:0008006" key="4">
    <source>
        <dbReference type="Google" id="ProtNLM"/>
    </source>
</evidence>
<protein>
    <recommendedName>
        <fullName evidence="4">DUF2953 domain-containing protein</fullName>
    </recommendedName>
</protein>
<evidence type="ECO:0000256" key="1">
    <source>
        <dbReference type="SAM" id="MobiDB-lite"/>
    </source>
</evidence>
<feature type="non-terminal residue" evidence="2">
    <location>
        <position position="1"/>
    </location>
</feature>
<dbReference type="AlphaFoldDB" id="A0A3D2X4Y5"/>
<accession>A0A3D2X4Y5</accession>
<dbReference type="InterPro" id="IPR021338">
    <property type="entry name" value="DUF2953"/>
</dbReference>
<dbReference type="Pfam" id="PF11167">
    <property type="entry name" value="DUF2953"/>
    <property type="match status" value="1"/>
</dbReference>
<sequence length="253" mass="29100">DKKIEDKKIEDKKLEDDLPEVDFDLESKDILTKDKVSNLSEDSSSIPGSLNTIDEAEDGESFDNDKNAGENTSKKISFLRRFISKIKQLYRKIKNVFTSVWNKIKNLKNVFHKLKDKLSSIRNLLQGLWEKKRKVVAYFKLDENKAGMKLGLSSIKKLLKHIKPTKAKGYIHFGTGDPASTGQILGVASVFYGYYGKYLKVVPDFEEEVLEGELFIKGRIRLFNLLIIGIKLLRDKNFKRLIKNTKLLKEELL</sequence>
<reference evidence="2 3" key="1">
    <citation type="journal article" date="2018" name="Nat. Biotechnol.">
        <title>A standardized bacterial taxonomy based on genome phylogeny substantially revises the tree of life.</title>
        <authorList>
            <person name="Parks D.H."/>
            <person name="Chuvochina M."/>
            <person name="Waite D.W."/>
            <person name="Rinke C."/>
            <person name="Skarshewski A."/>
            <person name="Chaumeil P.A."/>
            <person name="Hugenholtz P."/>
        </authorList>
    </citation>
    <scope>NUCLEOTIDE SEQUENCE [LARGE SCALE GENOMIC DNA]</scope>
    <source>
        <strain evidence="2">UBA11728</strain>
    </source>
</reference>
<evidence type="ECO:0000313" key="3">
    <source>
        <dbReference type="Proteomes" id="UP000262969"/>
    </source>
</evidence>
<feature type="compositionally biased region" description="Polar residues" evidence="1">
    <location>
        <begin position="37"/>
        <end position="52"/>
    </location>
</feature>
<comment type="caution">
    <text evidence="2">The sequence shown here is derived from an EMBL/GenBank/DDBJ whole genome shotgun (WGS) entry which is preliminary data.</text>
</comment>
<name>A0A3D2X4Y5_9FIRM</name>
<dbReference type="Proteomes" id="UP000262969">
    <property type="component" value="Unassembled WGS sequence"/>
</dbReference>
<gene>
    <name evidence="2" type="ORF">DHW61_05070</name>
</gene>
<evidence type="ECO:0000313" key="2">
    <source>
        <dbReference type="EMBL" id="HCL01777.1"/>
    </source>
</evidence>
<organism evidence="2 3">
    <name type="scientific">Lachnoclostridium phytofermentans</name>
    <dbReference type="NCBI Taxonomy" id="66219"/>
    <lineage>
        <taxon>Bacteria</taxon>
        <taxon>Bacillati</taxon>
        <taxon>Bacillota</taxon>
        <taxon>Clostridia</taxon>
        <taxon>Lachnospirales</taxon>
        <taxon>Lachnospiraceae</taxon>
    </lineage>
</organism>